<keyword evidence="9 14" id="KW-0472">Membrane</keyword>
<evidence type="ECO:0000256" key="8">
    <source>
        <dbReference type="ARBA" id="ARBA00023122"/>
    </source>
</evidence>
<evidence type="ECO:0000256" key="6">
    <source>
        <dbReference type="ARBA" id="ARBA00022737"/>
    </source>
</evidence>
<feature type="domain" description="CBS" evidence="16">
    <location>
        <begin position="282"/>
        <end position="343"/>
    </location>
</feature>
<keyword evidence="8 13" id="KW-0129">CBS domain</keyword>
<evidence type="ECO:0000256" key="2">
    <source>
        <dbReference type="ARBA" id="ARBA00022448"/>
    </source>
</evidence>
<dbReference type="PROSITE" id="PS51846">
    <property type="entry name" value="CNNM"/>
    <property type="match status" value="1"/>
</dbReference>
<sequence>MLDQLFFILLLIAVSAFLSMSEISLAASRKVKLRLMAEGGNVNAQRVLVLQDSPGNFFTVVQIGLNAVSILGGIVGEQALSPHVEGFLRPMYDGPMLGTLSFVVSFVFVTSLFVLFADLMPKRLAMVRPERIAVGVVRPMQVCVWLFAPLVWVFNGLADILFRWFKVPSVRVEDITADDIVAMADAGAQAGALLRQEQHLISNVFELDSRIVPSAMTSRESIVFLTLSESEESIRRKIAEHPHGKFPVCESGIDSVIGYVDSKDILPRIVQGQDLSLRTQPIVRKILMLPDTLSLFEALERFRDAKEDFALVINEYALVVGLLSLQDVMNTVMGDLVSPFQEELIVRRDDNSWLIDGVTPIEDVMQALNIEAFEGFENYETVAGFLMYRLRKVPKRTDFVVYAGYKFEVVDIDNYRIDQVLVTREVEPGA</sequence>
<comment type="similarity">
    <text evidence="11">Belongs to the UPF0053 family. PaeA subfamily.</text>
</comment>
<keyword evidence="7 14" id="KW-1133">Transmembrane helix</keyword>
<protein>
    <recommendedName>
        <fullName evidence="12">Polyamine export protein</fullName>
    </recommendedName>
</protein>
<proteinExistence type="inferred from homology"/>
<organism evidence="18 19">
    <name type="scientific">Thauera linaloolentis (strain DSM 12138 / JCM 21573 / CCUG 41526 / CIP 105981 / IAM 15112 / NBRC 102519 / 47Lol)</name>
    <dbReference type="NCBI Taxonomy" id="1123367"/>
    <lineage>
        <taxon>Bacteria</taxon>
        <taxon>Pseudomonadati</taxon>
        <taxon>Pseudomonadota</taxon>
        <taxon>Betaproteobacteria</taxon>
        <taxon>Rhodocyclales</taxon>
        <taxon>Zoogloeaceae</taxon>
        <taxon>Thauera</taxon>
    </lineage>
</organism>
<dbReference type="InterPro" id="IPR005170">
    <property type="entry name" value="Transptr-assoc_dom"/>
</dbReference>
<dbReference type="GO" id="GO:0050660">
    <property type="term" value="F:flavin adenine dinucleotide binding"/>
    <property type="evidence" value="ECO:0007669"/>
    <property type="project" value="InterPro"/>
</dbReference>
<feature type="transmembrane region" description="Helical" evidence="15">
    <location>
        <begin position="142"/>
        <end position="165"/>
    </location>
</feature>
<evidence type="ECO:0000256" key="1">
    <source>
        <dbReference type="ARBA" id="ARBA00004429"/>
    </source>
</evidence>
<dbReference type="CDD" id="cd04590">
    <property type="entry name" value="CBS_pair_CorC_HlyC_assoc"/>
    <property type="match status" value="1"/>
</dbReference>
<reference evidence="18 19" key="1">
    <citation type="submission" date="2012-09" db="EMBL/GenBank/DDBJ databases">
        <title>Draft Genome Sequences of 6 Strains from Genus Thauera.</title>
        <authorList>
            <person name="Liu B."/>
            <person name="Shapleigh J.P."/>
            <person name="Frostegard A.H."/>
        </authorList>
    </citation>
    <scope>NUCLEOTIDE SEQUENCE [LARGE SCALE GENOMIC DNA]</scope>
    <source>
        <strain evidence="19">47Lol / DSM 12138</strain>
    </source>
</reference>
<comment type="caution">
    <text evidence="18">The sequence shown here is derived from an EMBL/GenBank/DDBJ whole genome shotgun (WGS) entry which is preliminary data.</text>
</comment>
<dbReference type="InterPro" id="IPR046342">
    <property type="entry name" value="CBS_dom_sf"/>
</dbReference>
<evidence type="ECO:0000256" key="13">
    <source>
        <dbReference type="PROSITE-ProRule" id="PRU00703"/>
    </source>
</evidence>
<dbReference type="PANTHER" id="PTHR22777">
    <property type="entry name" value="HEMOLYSIN-RELATED"/>
    <property type="match status" value="1"/>
</dbReference>
<keyword evidence="3" id="KW-1003">Cell membrane</keyword>
<dbReference type="AlphaFoldDB" id="N6Z7Y5"/>
<keyword evidence="6" id="KW-0677">Repeat</keyword>
<evidence type="ECO:0000256" key="12">
    <source>
        <dbReference type="ARBA" id="ARBA00039818"/>
    </source>
</evidence>
<dbReference type="SUPFAM" id="SSF54631">
    <property type="entry name" value="CBS-domain pair"/>
    <property type="match status" value="1"/>
</dbReference>
<dbReference type="Gene3D" id="3.10.580.10">
    <property type="entry name" value="CBS-domain"/>
    <property type="match status" value="1"/>
</dbReference>
<keyword evidence="5 14" id="KW-0812">Transmembrane</keyword>
<dbReference type="PANTHER" id="PTHR22777:SF16">
    <property type="entry name" value="POLYAMINE EXPORT PROTEIN"/>
    <property type="match status" value="1"/>
</dbReference>
<dbReference type="SUPFAM" id="SSF56176">
    <property type="entry name" value="FAD-binding/transporter-associated domain-like"/>
    <property type="match status" value="1"/>
</dbReference>
<dbReference type="SMART" id="SM01091">
    <property type="entry name" value="CorC_HlyC"/>
    <property type="match status" value="1"/>
</dbReference>
<evidence type="ECO:0000313" key="18">
    <source>
        <dbReference type="EMBL" id="ENO90707.1"/>
    </source>
</evidence>
<evidence type="ECO:0000256" key="10">
    <source>
        <dbReference type="ARBA" id="ARBA00037177"/>
    </source>
</evidence>
<comment type="function">
    <text evidence="10">Involved in cadaverine and putrescine tolerance in stationary phase. May facilitate the efflux of both cadaverine and putrescine from the cytoplasm, reducing potentially toxic levels under certain stress conditions.</text>
</comment>
<evidence type="ECO:0000256" key="7">
    <source>
        <dbReference type="ARBA" id="ARBA00022989"/>
    </source>
</evidence>
<feature type="domain" description="CNNM transmembrane" evidence="17">
    <location>
        <begin position="1"/>
        <end position="197"/>
    </location>
</feature>
<dbReference type="eggNOG" id="COG1253">
    <property type="taxonomic scope" value="Bacteria"/>
</dbReference>
<evidence type="ECO:0000256" key="11">
    <source>
        <dbReference type="ARBA" id="ARBA00038280"/>
    </source>
</evidence>
<evidence type="ECO:0000313" key="19">
    <source>
        <dbReference type="Proteomes" id="UP000013232"/>
    </source>
</evidence>
<evidence type="ECO:0000259" key="17">
    <source>
        <dbReference type="PROSITE" id="PS51846"/>
    </source>
</evidence>
<keyword evidence="2" id="KW-0813">Transport</keyword>
<dbReference type="EMBL" id="AMXE01000001">
    <property type="protein sequence ID" value="ENO90707.1"/>
    <property type="molecule type" value="Genomic_DNA"/>
</dbReference>
<evidence type="ECO:0000256" key="15">
    <source>
        <dbReference type="SAM" id="Phobius"/>
    </source>
</evidence>
<gene>
    <name evidence="18" type="ORF">C666_00735</name>
</gene>
<dbReference type="STRING" id="1123367.GCA_000621305_01708"/>
<dbReference type="PROSITE" id="PS51371">
    <property type="entry name" value="CBS"/>
    <property type="match status" value="2"/>
</dbReference>
<comment type="subcellular location">
    <subcellularLocation>
        <location evidence="1">Cell inner membrane</location>
        <topology evidence="1">Multi-pass membrane protein</topology>
    </subcellularLocation>
</comment>
<accession>N6Z7Y5</accession>
<evidence type="ECO:0000256" key="3">
    <source>
        <dbReference type="ARBA" id="ARBA00022475"/>
    </source>
</evidence>
<dbReference type="Gene3D" id="3.30.465.10">
    <property type="match status" value="1"/>
</dbReference>
<evidence type="ECO:0000256" key="14">
    <source>
        <dbReference type="PROSITE-ProRule" id="PRU01193"/>
    </source>
</evidence>
<dbReference type="InterPro" id="IPR000644">
    <property type="entry name" value="CBS_dom"/>
</dbReference>
<dbReference type="Pfam" id="PF00571">
    <property type="entry name" value="CBS"/>
    <property type="match status" value="1"/>
</dbReference>
<evidence type="ECO:0000256" key="4">
    <source>
        <dbReference type="ARBA" id="ARBA00022519"/>
    </source>
</evidence>
<dbReference type="InterPro" id="IPR044751">
    <property type="entry name" value="Ion_transp-like_CBS"/>
</dbReference>
<dbReference type="Pfam" id="PF01595">
    <property type="entry name" value="CNNM"/>
    <property type="match status" value="1"/>
</dbReference>
<keyword evidence="4" id="KW-0997">Cell inner membrane</keyword>
<evidence type="ECO:0000256" key="5">
    <source>
        <dbReference type="ARBA" id="ARBA00022692"/>
    </source>
</evidence>
<dbReference type="Proteomes" id="UP000013232">
    <property type="component" value="Unassembled WGS sequence"/>
</dbReference>
<feature type="transmembrane region" description="Helical" evidence="15">
    <location>
        <begin position="96"/>
        <end position="121"/>
    </location>
</feature>
<feature type="domain" description="CBS" evidence="16">
    <location>
        <begin position="216"/>
        <end position="275"/>
    </location>
</feature>
<evidence type="ECO:0000256" key="9">
    <source>
        <dbReference type="ARBA" id="ARBA00023136"/>
    </source>
</evidence>
<dbReference type="Pfam" id="PF03471">
    <property type="entry name" value="CorC_HlyC"/>
    <property type="match status" value="1"/>
</dbReference>
<dbReference type="InterPro" id="IPR016169">
    <property type="entry name" value="FAD-bd_PCMH_sub2"/>
</dbReference>
<keyword evidence="19" id="KW-1185">Reference proteome</keyword>
<name>N6Z7Y5_THAL4</name>
<dbReference type="InterPro" id="IPR002550">
    <property type="entry name" value="CNNM"/>
</dbReference>
<dbReference type="GO" id="GO:0005886">
    <property type="term" value="C:plasma membrane"/>
    <property type="evidence" value="ECO:0007669"/>
    <property type="project" value="UniProtKB-SubCell"/>
</dbReference>
<dbReference type="InterPro" id="IPR036318">
    <property type="entry name" value="FAD-bd_PCMH-like_sf"/>
</dbReference>
<evidence type="ECO:0000259" key="16">
    <source>
        <dbReference type="PROSITE" id="PS51371"/>
    </source>
</evidence>